<name>A0A9D2Q6C6_9FIRM</name>
<comment type="caution">
    <text evidence="2">The sequence shown here is derived from an EMBL/GenBank/DDBJ whole genome shotgun (WGS) entry which is preliminary data.</text>
</comment>
<organism evidence="2 3">
    <name type="scientific">Candidatus Mediterraneibacter faecavium</name>
    <dbReference type="NCBI Taxonomy" id="2838668"/>
    <lineage>
        <taxon>Bacteria</taxon>
        <taxon>Bacillati</taxon>
        <taxon>Bacillota</taxon>
        <taxon>Clostridia</taxon>
        <taxon>Lachnospirales</taxon>
        <taxon>Lachnospiraceae</taxon>
        <taxon>Mediterraneibacter</taxon>
    </lineage>
</organism>
<evidence type="ECO:0000256" key="1">
    <source>
        <dbReference type="SAM" id="Phobius"/>
    </source>
</evidence>
<proteinExistence type="predicted"/>
<accession>A0A9D2Q6C6</accession>
<reference evidence="2" key="2">
    <citation type="submission" date="2021-04" db="EMBL/GenBank/DDBJ databases">
        <authorList>
            <person name="Gilroy R."/>
        </authorList>
    </citation>
    <scope>NUCLEOTIDE SEQUENCE</scope>
    <source>
        <strain evidence="2">CHK196-7946</strain>
    </source>
</reference>
<gene>
    <name evidence="2" type="ORF">H9697_01925</name>
</gene>
<reference evidence="2" key="1">
    <citation type="journal article" date="2021" name="PeerJ">
        <title>Extensive microbial diversity within the chicken gut microbiome revealed by metagenomics and culture.</title>
        <authorList>
            <person name="Gilroy R."/>
            <person name="Ravi A."/>
            <person name="Getino M."/>
            <person name="Pursley I."/>
            <person name="Horton D.L."/>
            <person name="Alikhan N.F."/>
            <person name="Baker D."/>
            <person name="Gharbi K."/>
            <person name="Hall N."/>
            <person name="Watson M."/>
            <person name="Adriaenssens E.M."/>
            <person name="Foster-Nyarko E."/>
            <person name="Jarju S."/>
            <person name="Secka A."/>
            <person name="Antonio M."/>
            <person name="Oren A."/>
            <person name="Chaudhuri R.R."/>
            <person name="La Ragione R."/>
            <person name="Hildebrand F."/>
            <person name="Pallen M.J."/>
        </authorList>
    </citation>
    <scope>NUCLEOTIDE SEQUENCE</scope>
    <source>
        <strain evidence="2">CHK196-7946</strain>
    </source>
</reference>
<keyword evidence="1" id="KW-1133">Transmembrane helix</keyword>
<evidence type="ECO:0008006" key="4">
    <source>
        <dbReference type="Google" id="ProtNLM"/>
    </source>
</evidence>
<protein>
    <recommendedName>
        <fullName evidence="4">DUF2798 domain-containing protein</fullName>
    </recommendedName>
</protein>
<dbReference type="EMBL" id="DWVY01000007">
    <property type="protein sequence ID" value="HJC73698.1"/>
    <property type="molecule type" value="Genomic_DNA"/>
</dbReference>
<dbReference type="AlphaFoldDB" id="A0A9D2Q6C6"/>
<sequence>MDFYMKLPRNKKEFALFMGIISIISVNIIAPLITCFEAGFHLYVWQDVLTVLPFIWVSVIAIVLITYIPAEKMTALIVSKGDSFRSHIVVNILCTVLMMSVFLTVIGTWIGTRSITLEPIQLFFYKWPRNFAISLFVEMCIAQPIARFVLLQLHTRLDAKKAVGINEECEELG</sequence>
<keyword evidence="1" id="KW-0472">Membrane</keyword>
<feature type="transmembrane region" description="Helical" evidence="1">
    <location>
        <begin position="14"/>
        <end position="42"/>
    </location>
</feature>
<evidence type="ECO:0000313" key="2">
    <source>
        <dbReference type="EMBL" id="HJC73698.1"/>
    </source>
</evidence>
<evidence type="ECO:0000313" key="3">
    <source>
        <dbReference type="Proteomes" id="UP000823902"/>
    </source>
</evidence>
<feature type="transmembrane region" description="Helical" evidence="1">
    <location>
        <begin position="131"/>
        <end position="151"/>
    </location>
</feature>
<keyword evidence="1" id="KW-0812">Transmembrane</keyword>
<feature type="transmembrane region" description="Helical" evidence="1">
    <location>
        <begin position="88"/>
        <end position="111"/>
    </location>
</feature>
<dbReference type="Proteomes" id="UP000823902">
    <property type="component" value="Unassembled WGS sequence"/>
</dbReference>
<feature type="transmembrane region" description="Helical" evidence="1">
    <location>
        <begin position="48"/>
        <end position="68"/>
    </location>
</feature>